<proteinExistence type="predicted"/>
<protein>
    <submittedName>
        <fullName evidence="1">Uncharacterized protein</fullName>
    </submittedName>
</protein>
<name>A0A1R3H2V7_9ROSI</name>
<gene>
    <name evidence="1" type="ORF">COLO4_31926</name>
</gene>
<dbReference type="AlphaFoldDB" id="A0A1R3H2V7"/>
<keyword evidence="2" id="KW-1185">Reference proteome</keyword>
<dbReference type="OrthoDB" id="1932977at2759"/>
<sequence length="131" mass="14747">MGNCINLMLSPAEKAKVHIFNEEEEFRATNLVKEVKCQSLPRSTKPPPGEVGCGLPHDHSISLKIMKEESCQGRCIKIVVTRQQLEFLLRDAKKFQSMKRAVRSSGVLRRGNCKWKPSLSAIPEVPEPDHP</sequence>
<comment type="caution">
    <text evidence="1">The sequence shown here is derived from an EMBL/GenBank/DDBJ whole genome shotgun (WGS) entry which is preliminary data.</text>
</comment>
<dbReference type="Proteomes" id="UP000187203">
    <property type="component" value="Unassembled WGS sequence"/>
</dbReference>
<reference evidence="2" key="1">
    <citation type="submission" date="2013-09" db="EMBL/GenBank/DDBJ databases">
        <title>Corchorus olitorius genome sequencing.</title>
        <authorList>
            <person name="Alam M."/>
            <person name="Haque M.S."/>
            <person name="Islam M.S."/>
            <person name="Emdad E.M."/>
            <person name="Islam M.M."/>
            <person name="Ahmed B."/>
            <person name="Halim A."/>
            <person name="Hossen Q.M.M."/>
            <person name="Hossain M.Z."/>
            <person name="Ahmed R."/>
            <person name="Khan M.M."/>
            <person name="Islam R."/>
            <person name="Rashid M.M."/>
            <person name="Khan S.A."/>
            <person name="Rahman M.S."/>
            <person name="Alam M."/>
            <person name="Yahiya A.S."/>
            <person name="Khan M.S."/>
            <person name="Azam M.S."/>
            <person name="Haque T."/>
            <person name="Lashkar M.Z.H."/>
            <person name="Akhand A.I."/>
            <person name="Morshed G."/>
            <person name="Roy S."/>
            <person name="Uddin K.S."/>
            <person name="Rabeya T."/>
            <person name="Hossain A.S."/>
            <person name="Chowdhury A."/>
            <person name="Snigdha A.R."/>
            <person name="Mortoza M.S."/>
            <person name="Matin S.A."/>
            <person name="Hoque S.M.E."/>
            <person name="Islam M.K."/>
            <person name="Roy D.K."/>
            <person name="Haider R."/>
            <person name="Moosa M.M."/>
            <person name="Elias S.M."/>
            <person name="Hasan A.M."/>
            <person name="Jahan S."/>
            <person name="Shafiuddin M."/>
            <person name="Mahmood N."/>
            <person name="Shommy N.S."/>
        </authorList>
    </citation>
    <scope>NUCLEOTIDE SEQUENCE [LARGE SCALE GENOMIC DNA]</scope>
    <source>
        <strain evidence="2">cv. O-4</strain>
    </source>
</reference>
<organism evidence="1 2">
    <name type="scientific">Corchorus olitorius</name>
    <dbReference type="NCBI Taxonomy" id="93759"/>
    <lineage>
        <taxon>Eukaryota</taxon>
        <taxon>Viridiplantae</taxon>
        <taxon>Streptophyta</taxon>
        <taxon>Embryophyta</taxon>
        <taxon>Tracheophyta</taxon>
        <taxon>Spermatophyta</taxon>
        <taxon>Magnoliopsida</taxon>
        <taxon>eudicotyledons</taxon>
        <taxon>Gunneridae</taxon>
        <taxon>Pentapetalae</taxon>
        <taxon>rosids</taxon>
        <taxon>malvids</taxon>
        <taxon>Malvales</taxon>
        <taxon>Malvaceae</taxon>
        <taxon>Grewioideae</taxon>
        <taxon>Apeibeae</taxon>
        <taxon>Corchorus</taxon>
    </lineage>
</organism>
<evidence type="ECO:0000313" key="1">
    <source>
        <dbReference type="EMBL" id="OMO64682.1"/>
    </source>
</evidence>
<accession>A0A1R3H2V7</accession>
<dbReference type="EMBL" id="AWUE01020884">
    <property type="protein sequence ID" value="OMO64682.1"/>
    <property type="molecule type" value="Genomic_DNA"/>
</dbReference>
<evidence type="ECO:0000313" key="2">
    <source>
        <dbReference type="Proteomes" id="UP000187203"/>
    </source>
</evidence>